<gene>
    <name evidence="1" type="ORF">ACFOY7_08985</name>
</gene>
<name>A0ABV8WXV3_9BACI</name>
<comment type="caution">
    <text evidence="1">The sequence shown here is derived from an EMBL/GenBank/DDBJ whole genome shotgun (WGS) entry which is preliminary data.</text>
</comment>
<accession>A0ABV8WXV3</accession>
<keyword evidence="2" id="KW-1185">Reference proteome</keyword>
<protein>
    <submittedName>
        <fullName evidence="1">Spore gernimation protein GerPD</fullName>
    </submittedName>
</protein>
<sequence length="68" mass="7523">MYYNVNNWSLEVGNISIMGVSSSSLFLIGDSENIQLSSIFDTPPESYIVGAQFPIPTPLEETSEYTND</sequence>
<dbReference type="Proteomes" id="UP001595882">
    <property type="component" value="Unassembled WGS sequence"/>
</dbReference>
<dbReference type="EMBL" id="JBHSDT010000004">
    <property type="protein sequence ID" value="MFC4403211.1"/>
    <property type="molecule type" value="Genomic_DNA"/>
</dbReference>
<evidence type="ECO:0000313" key="1">
    <source>
        <dbReference type="EMBL" id="MFC4403211.1"/>
    </source>
</evidence>
<reference evidence="2" key="1">
    <citation type="journal article" date="2019" name="Int. J. Syst. Evol. Microbiol.">
        <title>The Global Catalogue of Microorganisms (GCM) 10K type strain sequencing project: providing services to taxonomists for standard genome sequencing and annotation.</title>
        <authorList>
            <consortium name="The Broad Institute Genomics Platform"/>
            <consortium name="The Broad Institute Genome Sequencing Center for Infectious Disease"/>
            <person name="Wu L."/>
            <person name="Ma J."/>
        </authorList>
    </citation>
    <scope>NUCLEOTIDE SEQUENCE [LARGE SCALE GENOMIC DNA]</scope>
    <source>
        <strain evidence="2">CCUG 37865</strain>
    </source>
</reference>
<dbReference type="RefSeq" id="WP_390251524.1">
    <property type="nucleotide sequence ID" value="NZ_JBHSDT010000004.1"/>
</dbReference>
<organism evidence="1 2">
    <name type="scientific">Gracilibacillus xinjiangensis</name>
    <dbReference type="NCBI Taxonomy" id="1193282"/>
    <lineage>
        <taxon>Bacteria</taxon>
        <taxon>Bacillati</taxon>
        <taxon>Bacillota</taxon>
        <taxon>Bacilli</taxon>
        <taxon>Bacillales</taxon>
        <taxon>Bacillaceae</taxon>
        <taxon>Gracilibacillus</taxon>
    </lineage>
</organism>
<evidence type="ECO:0000313" key="2">
    <source>
        <dbReference type="Proteomes" id="UP001595882"/>
    </source>
</evidence>
<proteinExistence type="predicted"/>